<reference evidence="1 2" key="1">
    <citation type="journal article" date="2021" name="Plant Biotechnol. J.">
        <title>Multi-omics assisted identification of the key and species-specific regulatory components of drought-tolerant mechanisms in Gossypium stocksii.</title>
        <authorList>
            <person name="Yu D."/>
            <person name="Ke L."/>
            <person name="Zhang D."/>
            <person name="Wu Y."/>
            <person name="Sun Y."/>
            <person name="Mei J."/>
            <person name="Sun J."/>
            <person name="Sun Y."/>
        </authorList>
    </citation>
    <scope>NUCLEOTIDE SEQUENCE [LARGE SCALE GENOMIC DNA]</scope>
    <source>
        <strain evidence="2">cv. E1</strain>
        <tissue evidence="1">Leaf</tissue>
    </source>
</reference>
<dbReference type="AlphaFoldDB" id="A0A9D4AE92"/>
<dbReference type="EMBL" id="JAIQCV010000004">
    <property type="protein sequence ID" value="KAH1108630.1"/>
    <property type="molecule type" value="Genomic_DNA"/>
</dbReference>
<sequence length="139" mass="15829">MKIISADCVPRFFELNLLEWVSANLRGEFWIGSSGAESRVIFAILCWMLWKNRNKYVFQQVIGKVEDIVKSAEYFAINVCETNLKGCRTRGPQVVQTRWCPPSHGWLKVHTNGAARRNGDYSAAKSVLRDSSGNWIEGF</sequence>
<evidence type="ECO:0000313" key="2">
    <source>
        <dbReference type="Proteomes" id="UP000828251"/>
    </source>
</evidence>
<comment type="caution">
    <text evidence="1">The sequence shown here is derived from an EMBL/GenBank/DDBJ whole genome shotgun (WGS) entry which is preliminary data.</text>
</comment>
<proteinExistence type="predicted"/>
<keyword evidence="2" id="KW-1185">Reference proteome</keyword>
<dbReference type="OrthoDB" id="1001042at2759"/>
<accession>A0A9D4AE92</accession>
<dbReference type="Proteomes" id="UP000828251">
    <property type="component" value="Unassembled WGS sequence"/>
</dbReference>
<name>A0A9D4AE92_9ROSI</name>
<gene>
    <name evidence="1" type="ORF">J1N35_012398</name>
</gene>
<protein>
    <submittedName>
        <fullName evidence="1">Uncharacterized protein</fullName>
    </submittedName>
</protein>
<organism evidence="1 2">
    <name type="scientific">Gossypium stocksii</name>
    <dbReference type="NCBI Taxonomy" id="47602"/>
    <lineage>
        <taxon>Eukaryota</taxon>
        <taxon>Viridiplantae</taxon>
        <taxon>Streptophyta</taxon>
        <taxon>Embryophyta</taxon>
        <taxon>Tracheophyta</taxon>
        <taxon>Spermatophyta</taxon>
        <taxon>Magnoliopsida</taxon>
        <taxon>eudicotyledons</taxon>
        <taxon>Gunneridae</taxon>
        <taxon>Pentapetalae</taxon>
        <taxon>rosids</taxon>
        <taxon>malvids</taxon>
        <taxon>Malvales</taxon>
        <taxon>Malvaceae</taxon>
        <taxon>Malvoideae</taxon>
        <taxon>Gossypium</taxon>
    </lineage>
</organism>
<evidence type="ECO:0000313" key="1">
    <source>
        <dbReference type="EMBL" id="KAH1108630.1"/>
    </source>
</evidence>